<evidence type="ECO:0000313" key="2">
    <source>
        <dbReference type="Proteomes" id="UP000315003"/>
    </source>
</evidence>
<dbReference type="InterPro" id="IPR011009">
    <property type="entry name" value="Kinase-like_dom_sf"/>
</dbReference>
<accession>A0A517T1I6</accession>
<organism evidence="1 2">
    <name type="scientific">Stieleria bergensis</name>
    <dbReference type="NCBI Taxonomy" id="2528025"/>
    <lineage>
        <taxon>Bacteria</taxon>
        <taxon>Pseudomonadati</taxon>
        <taxon>Planctomycetota</taxon>
        <taxon>Planctomycetia</taxon>
        <taxon>Pirellulales</taxon>
        <taxon>Pirellulaceae</taxon>
        <taxon>Stieleria</taxon>
    </lineage>
</organism>
<dbReference type="SUPFAM" id="SSF56112">
    <property type="entry name" value="Protein kinase-like (PK-like)"/>
    <property type="match status" value="1"/>
</dbReference>
<gene>
    <name evidence="1" type="ORF">SV7mr_47910</name>
</gene>
<dbReference type="Proteomes" id="UP000315003">
    <property type="component" value="Chromosome"/>
</dbReference>
<reference evidence="1 2" key="1">
    <citation type="submission" date="2019-02" db="EMBL/GenBank/DDBJ databases">
        <title>Deep-cultivation of Planctomycetes and their phenomic and genomic characterization uncovers novel biology.</title>
        <authorList>
            <person name="Wiegand S."/>
            <person name="Jogler M."/>
            <person name="Boedeker C."/>
            <person name="Pinto D."/>
            <person name="Vollmers J."/>
            <person name="Rivas-Marin E."/>
            <person name="Kohn T."/>
            <person name="Peeters S.H."/>
            <person name="Heuer A."/>
            <person name="Rast P."/>
            <person name="Oberbeckmann S."/>
            <person name="Bunk B."/>
            <person name="Jeske O."/>
            <person name="Meyerdierks A."/>
            <person name="Storesund J.E."/>
            <person name="Kallscheuer N."/>
            <person name="Luecker S."/>
            <person name="Lage O.M."/>
            <person name="Pohl T."/>
            <person name="Merkel B.J."/>
            <person name="Hornburger P."/>
            <person name="Mueller R.-W."/>
            <person name="Bruemmer F."/>
            <person name="Labrenz M."/>
            <person name="Spormann A.M."/>
            <person name="Op den Camp H."/>
            <person name="Overmann J."/>
            <person name="Amann R."/>
            <person name="Jetten M.S.M."/>
            <person name="Mascher T."/>
            <person name="Medema M.H."/>
            <person name="Devos D.P."/>
            <person name="Kaster A.-K."/>
            <person name="Ovreas L."/>
            <person name="Rohde M."/>
            <person name="Galperin M.Y."/>
            <person name="Jogler C."/>
        </authorList>
    </citation>
    <scope>NUCLEOTIDE SEQUENCE [LARGE SCALE GENOMIC DNA]</scope>
    <source>
        <strain evidence="1 2">SV_7m_r</strain>
    </source>
</reference>
<proteinExistence type="predicted"/>
<evidence type="ECO:0008006" key="3">
    <source>
        <dbReference type="Google" id="ProtNLM"/>
    </source>
</evidence>
<dbReference type="Gene3D" id="1.10.510.10">
    <property type="entry name" value="Transferase(Phosphotransferase) domain 1"/>
    <property type="match status" value="1"/>
</dbReference>
<keyword evidence="2" id="KW-1185">Reference proteome</keyword>
<name>A0A517T1I6_9BACT</name>
<evidence type="ECO:0000313" key="1">
    <source>
        <dbReference type="EMBL" id="QDT62244.1"/>
    </source>
</evidence>
<protein>
    <recommendedName>
        <fullName evidence="3">Protein kinase domain-containing protein</fullName>
    </recommendedName>
</protein>
<sequence length="130" mass="14780">MASRVICWISASPLNTTQLPVFNQLWVGRRDTWHPKGLVGLPGDYRSDYFSLGCIAYELFSGVSMSRLRKTHPQNWMSLKIIENSERWQQTRPLIRNVVLAMLADDPTDRLCCPADIETAFTTGQFESAS</sequence>
<dbReference type="EMBL" id="CP036272">
    <property type="protein sequence ID" value="QDT62244.1"/>
    <property type="molecule type" value="Genomic_DNA"/>
</dbReference>
<dbReference type="AlphaFoldDB" id="A0A517T1I6"/>